<sequence length="199" mass="21181">MTFKALAATAMLTAFVPTIGQTQPAQRPAAQPGQPAAGESSPDRTMAVFTDWVVRCETRPASGTTPAARLCEMAQTTQDQRQQPVAVLAIGRTAKGEPLRLVAQVPVNLQVGPPAKLVLDIPNRPAEAPLTVAFRNCMPRGCFAELELRDEAVLRRLRARPAEAAGRLEWKDAAGGDASIPVSFRGFTAALDALVKEGE</sequence>
<dbReference type="InterPro" id="IPR010642">
    <property type="entry name" value="Invasion_prot_B"/>
</dbReference>
<feature type="region of interest" description="Disordered" evidence="1">
    <location>
        <begin position="22"/>
        <end position="43"/>
    </location>
</feature>
<keyword evidence="3" id="KW-1185">Reference proteome</keyword>
<name>A0ABS1U138_9PROT</name>
<dbReference type="EMBL" id="JAETWB010000002">
    <property type="protein sequence ID" value="MBL6077830.1"/>
    <property type="molecule type" value="Genomic_DNA"/>
</dbReference>
<dbReference type="Proteomes" id="UP000660885">
    <property type="component" value="Unassembled WGS sequence"/>
</dbReference>
<reference evidence="2 3" key="1">
    <citation type="submission" date="2021-01" db="EMBL/GenBank/DDBJ databases">
        <title>Belnapia mucosa sp. nov. and Belnapia arida sp. nov., isolated from the Tabernas Desert (Almeria, Spain).</title>
        <authorList>
            <person name="Molina-Menor E."/>
            <person name="Vidal-Verdu A."/>
            <person name="Calonge A."/>
            <person name="Satari L."/>
            <person name="Pereto J."/>
            <person name="Porcar M."/>
        </authorList>
    </citation>
    <scope>NUCLEOTIDE SEQUENCE [LARGE SCALE GENOMIC DNA]</scope>
    <source>
        <strain evidence="2 3">T18</strain>
    </source>
</reference>
<dbReference type="Pfam" id="PF06776">
    <property type="entry name" value="IalB"/>
    <property type="match status" value="1"/>
</dbReference>
<proteinExistence type="predicted"/>
<evidence type="ECO:0000313" key="3">
    <source>
        <dbReference type="Proteomes" id="UP000660885"/>
    </source>
</evidence>
<accession>A0ABS1U138</accession>
<protein>
    <submittedName>
        <fullName evidence="2">Invasion associated locus B family protein</fullName>
    </submittedName>
</protein>
<evidence type="ECO:0000313" key="2">
    <source>
        <dbReference type="EMBL" id="MBL6077830.1"/>
    </source>
</evidence>
<feature type="compositionally biased region" description="Low complexity" evidence="1">
    <location>
        <begin position="22"/>
        <end position="38"/>
    </location>
</feature>
<dbReference type="Gene3D" id="2.60.40.1880">
    <property type="entry name" value="Invasion associated locus B (IalB) protein"/>
    <property type="match status" value="1"/>
</dbReference>
<comment type="caution">
    <text evidence="2">The sequence shown here is derived from an EMBL/GenBank/DDBJ whole genome shotgun (WGS) entry which is preliminary data.</text>
</comment>
<evidence type="ECO:0000256" key="1">
    <source>
        <dbReference type="SAM" id="MobiDB-lite"/>
    </source>
</evidence>
<gene>
    <name evidence="2" type="ORF">JMJ56_07430</name>
</gene>
<dbReference type="InterPro" id="IPR038696">
    <property type="entry name" value="IalB_sf"/>
</dbReference>
<dbReference type="RefSeq" id="WP_202830994.1">
    <property type="nucleotide sequence ID" value="NZ_JAETWB010000002.1"/>
</dbReference>
<organism evidence="2 3">
    <name type="scientific">Belnapia arida</name>
    <dbReference type="NCBI Taxonomy" id="2804533"/>
    <lineage>
        <taxon>Bacteria</taxon>
        <taxon>Pseudomonadati</taxon>
        <taxon>Pseudomonadota</taxon>
        <taxon>Alphaproteobacteria</taxon>
        <taxon>Acetobacterales</taxon>
        <taxon>Roseomonadaceae</taxon>
        <taxon>Belnapia</taxon>
    </lineage>
</organism>